<protein>
    <submittedName>
        <fullName evidence="3">Uncharacterized protein YndB with AHSA1/START domain</fullName>
    </submittedName>
</protein>
<comment type="similarity">
    <text evidence="1">Belongs to the AHA1 family.</text>
</comment>
<dbReference type="Proteomes" id="UP000295030">
    <property type="component" value="Unassembled WGS sequence"/>
</dbReference>
<keyword evidence="4" id="KW-1185">Reference proteome</keyword>
<dbReference type="EMBL" id="SMFY01000001">
    <property type="protein sequence ID" value="TCK30374.1"/>
    <property type="molecule type" value="Genomic_DNA"/>
</dbReference>
<dbReference type="RefSeq" id="WP_131833712.1">
    <property type="nucleotide sequence ID" value="NZ_SMFY01000001.1"/>
</dbReference>
<evidence type="ECO:0000259" key="2">
    <source>
        <dbReference type="Pfam" id="PF08327"/>
    </source>
</evidence>
<accession>A0A4R1I4W5</accession>
<gene>
    <name evidence="3" type="ORF">EV667_0462</name>
</gene>
<dbReference type="Gene3D" id="3.30.530.20">
    <property type="match status" value="2"/>
</dbReference>
<dbReference type="InterPro" id="IPR023393">
    <property type="entry name" value="START-like_dom_sf"/>
</dbReference>
<proteinExistence type="inferred from homology"/>
<dbReference type="Pfam" id="PF08327">
    <property type="entry name" value="AHSA1"/>
    <property type="match status" value="2"/>
</dbReference>
<feature type="domain" description="Activator of Hsp90 ATPase homologue 1/2-like C-terminal" evidence="2">
    <location>
        <begin position="32"/>
        <end position="161"/>
    </location>
</feature>
<dbReference type="OrthoDB" id="9805228at2"/>
<evidence type="ECO:0000256" key="1">
    <source>
        <dbReference type="ARBA" id="ARBA00006817"/>
    </source>
</evidence>
<sequence length="306" mass="33509">MMSNLDPDGIHGARDAAEGRFATLTFERDVAAPLSALWQAWTAPAARAVWAAPTPSVLVEFLEADTRVGGREVSLCKVEGQPDIRCECGWLELRPALRSVNYEVVSSEGVTQSAALVTADFSGTEERSRLVVTVQLSSLAGNMEAGYRQGFSAGLDHLAGVAGRTMVLQRVIRAPRTIVWNSWMNPETLPQWWGPEGFSCRTSRIDLRTGGEWLFDMIGPDGTVYPNHHRYIEVRPEERIGYALLWGENGPKHADAWALLEDQDGATKVTLGMVFSTAAEFQQAKGFGAVELGLQTLGKLERFVTS</sequence>
<reference evidence="3 4" key="1">
    <citation type="submission" date="2019-03" db="EMBL/GenBank/DDBJ databases">
        <title>Genomic Encyclopedia of Type Strains, Phase IV (KMG-IV): sequencing the most valuable type-strain genomes for metagenomic binning, comparative biology and taxonomic classification.</title>
        <authorList>
            <person name="Goeker M."/>
        </authorList>
    </citation>
    <scope>NUCLEOTIDE SEQUENCE [LARGE SCALE GENOMIC DNA]</scope>
    <source>
        <strain evidence="3 4">DSM 101</strain>
    </source>
</reference>
<feature type="domain" description="Activator of Hsp90 ATPase homologue 1/2-like C-terminal" evidence="2">
    <location>
        <begin position="174"/>
        <end position="296"/>
    </location>
</feature>
<organism evidence="3 4">
    <name type="scientific">Ancylobacter aquaticus</name>
    <dbReference type="NCBI Taxonomy" id="100"/>
    <lineage>
        <taxon>Bacteria</taxon>
        <taxon>Pseudomonadati</taxon>
        <taxon>Pseudomonadota</taxon>
        <taxon>Alphaproteobacteria</taxon>
        <taxon>Hyphomicrobiales</taxon>
        <taxon>Xanthobacteraceae</taxon>
        <taxon>Ancylobacter</taxon>
    </lineage>
</organism>
<name>A0A4R1I4W5_ANCAQ</name>
<evidence type="ECO:0000313" key="3">
    <source>
        <dbReference type="EMBL" id="TCK30374.1"/>
    </source>
</evidence>
<evidence type="ECO:0000313" key="4">
    <source>
        <dbReference type="Proteomes" id="UP000295030"/>
    </source>
</evidence>
<dbReference type="CDD" id="cd08894">
    <property type="entry name" value="SRPBCC_CalC_Aha1-like_1"/>
    <property type="match status" value="1"/>
</dbReference>
<dbReference type="SUPFAM" id="SSF55961">
    <property type="entry name" value="Bet v1-like"/>
    <property type="match status" value="2"/>
</dbReference>
<dbReference type="InterPro" id="IPR013538">
    <property type="entry name" value="ASHA1/2-like_C"/>
</dbReference>
<dbReference type="AlphaFoldDB" id="A0A4R1I4W5"/>
<comment type="caution">
    <text evidence="3">The sequence shown here is derived from an EMBL/GenBank/DDBJ whole genome shotgun (WGS) entry which is preliminary data.</text>
</comment>